<dbReference type="EMBL" id="JAMKOV010000001">
    <property type="protein sequence ID" value="KAI8046299.1"/>
    <property type="molecule type" value="Genomic_DNA"/>
</dbReference>
<sequence length="49" mass="5448">MAFNFSIQIIQTNCICMLLPRSQSEGQLMAVNKTLALQCKFNVLTGDNV</sequence>
<gene>
    <name evidence="1" type="ORF">M5D96_002501</name>
</gene>
<keyword evidence="2" id="KW-1185">Reference proteome</keyword>
<evidence type="ECO:0000313" key="2">
    <source>
        <dbReference type="Proteomes" id="UP001059596"/>
    </source>
</evidence>
<proteinExistence type="predicted"/>
<dbReference type="AlphaFoldDB" id="A0A9P9Z060"/>
<name>A0A9P9Z060_9MUSC</name>
<accession>A0A9P9Z060</accession>
<evidence type="ECO:0000313" key="1">
    <source>
        <dbReference type="EMBL" id="KAI8046299.1"/>
    </source>
</evidence>
<reference evidence="1" key="1">
    <citation type="journal article" date="2023" name="Genome Biol. Evol.">
        <title>Long-read-based Genome Assembly of Drosophila gunungcola Reveals Fewer Chemosensory Genes in Flower-breeding Species.</title>
        <authorList>
            <person name="Negi A."/>
            <person name="Liao B.Y."/>
            <person name="Yeh S.D."/>
        </authorList>
    </citation>
    <scope>NUCLEOTIDE SEQUENCE</scope>
    <source>
        <strain evidence="1">Sukarami</strain>
    </source>
</reference>
<comment type="caution">
    <text evidence="1">The sequence shown here is derived from an EMBL/GenBank/DDBJ whole genome shotgun (WGS) entry which is preliminary data.</text>
</comment>
<protein>
    <submittedName>
        <fullName evidence="1">Uncharacterized protein</fullName>
    </submittedName>
</protein>
<dbReference type="Proteomes" id="UP001059596">
    <property type="component" value="Chromosome 3R"/>
</dbReference>
<organism evidence="1 2">
    <name type="scientific">Drosophila gunungcola</name>
    <name type="common">fruit fly</name>
    <dbReference type="NCBI Taxonomy" id="103775"/>
    <lineage>
        <taxon>Eukaryota</taxon>
        <taxon>Metazoa</taxon>
        <taxon>Ecdysozoa</taxon>
        <taxon>Arthropoda</taxon>
        <taxon>Hexapoda</taxon>
        <taxon>Insecta</taxon>
        <taxon>Pterygota</taxon>
        <taxon>Neoptera</taxon>
        <taxon>Endopterygota</taxon>
        <taxon>Diptera</taxon>
        <taxon>Brachycera</taxon>
        <taxon>Muscomorpha</taxon>
        <taxon>Ephydroidea</taxon>
        <taxon>Drosophilidae</taxon>
        <taxon>Drosophila</taxon>
        <taxon>Sophophora</taxon>
    </lineage>
</organism>